<dbReference type="EC" id="5.1.3.2" evidence="3"/>
<dbReference type="InterPro" id="IPR036291">
    <property type="entry name" value="NAD(P)-bd_dom_sf"/>
</dbReference>
<proteinExistence type="inferred from homology"/>
<dbReference type="PANTHER" id="PTHR43000">
    <property type="entry name" value="DTDP-D-GLUCOSE 4,6-DEHYDRATASE-RELATED"/>
    <property type="match status" value="1"/>
</dbReference>
<dbReference type="SUPFAM" id="SSF51735">
    <property type="entry name" value="NAD(P)-binding Rossmann-fold domains"/>
    <property type="match status" value="1"/>
</dbReference>
<evidence type="ECO:0000256" key="1">
    <source>
        <dbReference type="ARBA" id="ARBA00007637"/>
    </source>
</evidence>
<dbReference type="CDD" id="cd05232">
    <property type="entry name" value="UDP_G4E_4_SDR_e"/>
    <property type="match status" value="1"/>
</dbReference>
<dbReference type="EMBL" id="CCEH01000002">
    <property type="protein sequence ID" value="CDR26938.1"/>
    <property type="molecule type" value="Genomic_DNA"/>
</dbReference>
<reference evidence="3 4" key="1">
    <citation type="submission" date="2014-05" db="EMBL/GenBank/DDBJ databases">
        <authorList>
            <person name="Aslett A.Martin."/>
            <person name="De Silva Nishadi"/>
        </authorList>
    </citation>
    <scope>NUCLEOTIDE SEQUENCE [LARGE SCALE GENOMIC DNA]</scope>
</reference>
<evidence type="ECO:0000259" key="2">
    <source>
        <dbReference type="Pfam" id="PF01370"/>
    </source>
</evidence>
<dbReference type="AlphaFoldDB" id="A0A077VNM9"/>
<dbReference type="GO" id="GO:0003978">
    <property type="term" value="F:UDP-glucose 4-epimerase activity"/>
    <property type="evidence" value="ECO:0007669"/>
    <property type="project" value="UniProtKB-EC"/>
</dbReference>
<keyword evidence="3" id="KW-0413">Isomerase</keyword>
<evidence type="ECO:0000313" key="3">
    <source>
        <dbReference type="EMBL" id="CDR26938.1"/>
    </source>
</evidence>
<dbReference type="Proteomes" id="UP000044616">
    <property type="component" value="Unassembled WGS sequence"/>
</dbReference>
<dbReference type="Pfam" id="PF01370">
    <property type="entry name" value="Epimerase"/>
    <property type="match status" value="1"/>
</dbReference>
<feature type="domain" description="NAD-dependent epimerase/dehydratase" evidence="2">
    <location>
        <begin position="5"/>
        <end position="165"/>
    </location>
</feature>
<dbReference type="RefSeq" id="WP_047529115.1">
    <property type="nucleotide sequence ID" value="NZ_CCEH01000002.1"/>
</dbReference>
<gene>
    <name evidence="3" type="primary">capN</name>
    <name evidence="3" type="ORF">ERS140147_00260</name>
</gene>
<name>A0A077VNM9_9STAP</name>
<dbReference type="Gene3D" id="3.40.50.720">
    <property type="entry name" value="NAD(P)-binding Rossmann-like Domain"/>
    <property type="match status" value="1"/>
</dbReference>
<dbReference type="InterPro" id="IPR001509">
    <property type="entry name" value="Epimerase_deHydtase"/>
</dbReference>
<evidence type="ECO:0000313" key="4">
    <source>
        <dbReference type="Proteomes" id="UP000044616"/>
    </source>
</evidence>
<accession>A0A077VNM9</accession>
<comment type="similarity">
    <text evidence="1">Belongs to the NAD(P)-dependent epimerase/dehydratase family.</text>
</comment>
<protein>
    <submittedName>
        <fullName evidence="3">Capsular polysaccharide synthesis enzyme Cap8N</fullName>
        <ecNumber evidence="3">5.1.3.2</ecNumber>
    </submittedName>
</protein>
<organism evidence="3 4">
    <name type="scientific">Staphylococcus schweitzeri</name>
    <dbReference type="NCBI Taxonomy" id="1654388"/>
    <lineage>
        <taxon>Bacteria</taxon>
        <taxon>Bacillati</taxon>
        <taxon>Bacillota</taxon>
        <taxon>Bacilli</taxon>
        <taxon>Bacillales</taxon>
        <taxon>Staphylococcaceae</taxon>
        <taxon>Staphylococcus</taxon>
    </lineage>
</organism>
<sequence length="295" mass="33653">MRKNILITGVHGYIGNALKDKLIEQGHQVDQINVRNQLWKSTSFKDYDVLIHTAALVHNNSPQARLSDYMQVNMLLTKQLAQKAKAEDVKQFIFMSTMAVYGKEGQVGKSDQIDTHTPMNPTTNYGISKKFAEQALQELISDSFKVAIVRPPMIYGAHCPGNFQRLMQLSKRLPIIPNINNQRSALYIKHLTAFIDQLISLEVTGVYHPQDSFYFDTSSVMYEIRRQSHRKTVLINIPSMLNKYFNKLSVFRKLFGNLTYSNTLYENNNALEVIPGKMSLVIADIMDETTTKDKA</sequence>